<keyword evidence="2" id="KW-1185">Reference proteome</keyword>
<evidence type="ECO:0000313" key="2">
    <source>
        <dbReference type="Proteomes" id="UP000814033"/>
    </source>
</evidence>
<accession>A0ACB8RZB1</accession>
<protein>
    <submittedName>
        <fullName evidence="1">Uncharacterized protein</fullName>
    </submittedName>
</protein>
<dbReference type="EMBL" id="MU275876">
    <property type="protein sequence ID" value="KAI0049192.1"/>
    <property type="molecule type" value="Genomic_DNA"/>
</dbReference>
<organism evidence="1 2">
    <name type="scientific">Auriscalpium vulgare</name>
    <dbReference type="NCBI Taxonomy" id="40419"/>
    <lineage>
        <taxon>Eukaryota</taxon>
        <taxon>Fungi</taxon>
        <taxon>Dikarya</taxon>
        <taxon>Basidiomycota</taxon>
        <taxon>Agaricomycotina</taxon>
        <taxon>Agaricomycetes</taxon>
        <taxon>Russulales</taxon>
        <taxon>Auriscalpiaceae</taxon>
        <taxon>Auriscalpium</taxon>
    </lineage>
</organism>
<name>A0ACB8RZB1_9AGAM</name>
<comment type="caution">
    <text evidence="1">The sequence shown here is derived from an EMBL/GenBank/DDBJ whole genome shotgun (WGS) entry which is preliminary data.</text>
</comment>
<reference evidence="1" key="1">
    <citation type="submission" date="2021-02" db="EMBL/GenBank/DDBJ databases">
        <authorList>
            <consortium name="DOE Joint Genome Institute"/>
            <person name="Ahrendt S."/>
            <person name="Looney B.P."/>
            <person name="Miyauchi S."/>
            <person name="Morin E."/>
            <person name="Drula E."/>
            <person name="Courty P.E."/>
            <person name="Chicoki N."/>
            <person name="Fauchery L."/>
            <person name="Kohler A."/>
            <person name="Kuo A."/>
            <person name="Labutti K."/>
            <person name="Pangilinan J."/>
            <person name="Lipzen A."/>
            <person name="Riley R."/>
            <person name="Andreopoulos W."/>
            <person name="He G."/>
            <person name="Johnson J."/>
            <person name="Barry K.W."/>
            <person name="Grigoriev I.V."/>
            <person name="Nagy L."/>
            <person name="Hibbett D."/>
            <person name="Henrissat B."/>
            <person name="Matheny P.B."/>
            <person name="Labbe J."/>
            <person name="Martin F."/>
        </authorList>
    </citation>
    <scope>NUCLEOTIDE SEQUENCE</scope>
    <source>
        <strain evidence="1">FP105234-sp</strain>
    </source>
</reference>
<proteinExistence type="predicted"/>
<reference evidence="1" key="2">
    <citation type="journal article" date="2022" name="New Phytol.">
        <title>Evolutionary transition to the ectomycorrhizal habit in the genomes of a hyperdiverse lineage of mushroom-forming fungi.</title>
        <authorList>
            <person name="Looney B."/>
            <person name="Miyauchi S."/>
            <person name="Morin E."/>
            <person name="Drula E."/>
            <person name="Courty P.E."/>
            <person name="Kohler A."/>
            <person name="Kuo A."/>
            <person name="LaButti K."/>
            <person name="Pangilinan J."/>
            <person name="Lipzen A."/>
            <person name="Riley R."/>
            <person name="Andreopoulos W."/>
            <person name="He G."/>
            <person name="Johnson J."/>
            <person name="Nolan M."/>
            <person name="Tritt A."/>
            <person name="Barry K.W."/>
            <person name="Grigoriev I.V."/>
            <person name="Nagy L.G."/>
            <person name="Hibbett D."/>
            <person name="Henrissat B."/>
            <person name="Matheny P.B."/>
            <person name="Labbe J."/>
            <person name="Martin F.M."/>
        </authorList>
    </citation>
    <scope>NUCLEOTIDE SEQUENCE</scope>
    <source>
        <strain evidence="1">FP105234-sp</strain>
    </source>
</reference>
<sequence>MLTPLSQNIGCLAAYPVAPYLSDNLGRRRTVVLGASIMIVATALQTASQSIGMFIGAR</sequence>
<evidence type="ECO:0000313" key="1">
    <source>
        <dbReference type="EMBL" id="KAI0049192.1"/>
    </source>
</evidence>
<gene>
    <name evidence="1" type="ORF">FA95DRAFT_1557129</name>
</gene>
<dbReference type="Proteomes" id="UP000814033">
    <property type="component" value="Unassembled WGS sequence"/>
</dbReference>